<evidence type="ECO:0000313" key="5">
    <source>
        <dbReference type="EMBL" id="KXK62214.1"/>
    </source>
</evidence>
<dbReference type="EMBL" id="LRQV01000023">
    <property type="protein sequence ID" value="KXK62214.1"/>
    <property type="molecule type" value="Genomic_DNA"/>
</dbReference>
<dbReference type="AlphaFoldDB" id="A0A136PVA1"/>
<organism evidence="5 6">
    <name type="scientific">Micromonospora rosaria</name>
    <dbReference type="NCBI Taxonomy" id="47874"/>
    <lineage>
        <taxon>Bacteria</taxon>
        <taxon>Bacillati</taxon>
        <taxon>Actinomycetota</taxon>
        <taxon>Actinomycetes</taxon>
        <taxon>Micromonosporales</taxon>
        <taxon>Micromonosporaceae</taxon>
        <taxon>Micromonospora</taxon>
    </lineage>
</organism>
<feature type="signal peptide" evidence="3">
    <location>
        <begin position="1"/>
        <end position="22"/>
    </location>
</feature>
<evidence type="ECO:0000256" key="3">
    <source>
        <dbReference type="SAM" id="SignalP"/>
    </source>
</evidence>
<dbReference type="Gene3D" id="3.10.310.50">
    <property type="match status" value="1"/>
</dbReference>
<feature type="chain" id="PRO_5039448530" description="TPM domain-containing protein" evidence="3">
    <location>
        <begin position="23"/>
        <end position="742"/>
    </location>
</feature>
<dbReference type="Pfam" id="PF04536">
    <property type="entry name" value="TPM_phosphatase"/>
    <property type="match status" value="1"/>
</dbReference>
<feature type="region of interest" description="Disordered" evidence="2">
    <location>
        <begin position="473"/>
        <end position="503"/>
    </location>
</feature>
<dbReference type="RefSeq" id="WP_281179576.1">
    <property type="nucleotide sequence ID" value="NZ_JBIUBN010000008.1"/>
</dbReference>
<dbReference type="Proteomes" id="UP000070620">
    <property type="component" value="Unassembled WGS sequence"/>
</dbReference>
<evidence type="ECO:0000259" key="4">
    <source>
        <dbReference type="Pfam" id="PF04536"/>
    </source>
</evidence>
<name>A0A136PVA1_9ACTN</name>
<keyword evidence="3" id="KW-0732">Signal</keyword>
<keyword evidence="6" id="KW-1185">Reference proteome</keyword>
<feature type="region of interest" description="Disordered" evidence="2">
    <location>
        <begin position="171"/>
        <end position="194"/>
    </location>
</feature>
<feature type="compositionally biased region" description="Low complexity" evidence="2">
    <location>
        <begin position="479"/>
        <end position="491"/>
    </location>
</feature>
<feature type="domain" description="TPM" evidence="4">
    <location>
        <begin position="53"/>
        <end position="168"/>
    </location>
</feature>
<evidence type="ECO:0000256" key="1">
    <source>
        <dbReference type="SAM" id="Coils"/>
    </source>
</evidence>
<reference evidence="5 6" key="1">
    <citation type="submission" date="2016-01" db="EMBL/GenBank/DDBJ databases">
        <title>Whole genome sequence and analysis of Micromonospora rosaria DSM 803, which can produce antibacterial substance rosamicin.</title>
        <authorList>
            <person name="Yang H."/>
            <person name="He X."/>
            <person name="Zhu D."/>
        </authorList>
    </citation>
    <scope>NUCLEOTIDE SEQUENCE [LARGE SCALE GENOMIC DNA]</scope>
    <source>
        <strain evidence="5 6">DSM 803</strain>
    </source>
</reference>
<comment type="caution">
    <text evidence="5">The sequence shown here is derived from an EMBL/GenBank/DDBJ whole genome shotgun (WGS) entry which is preliminary data.</text>
</comment>
<accession>A0A136PVA1</accession>
<sequence length="742" mass="76803">MVMLRRAAVLVGVLILGTTTLAGPAAATRASTDRVPVAQVLAERPMRLDSQLVDEAGVLGDRRDAAQQALTELRQRTGLQLFVVFVHTFSGRSAQNWADETATRSDLGDRDALLAIATRDRSYAYSFAQDYPLTDGQLDEVARVAIEPPLGANDWAAAVIGAAQGYQAASEGRSVPQPAIQPGPPDTPSSGERAGSAAKVLVPLLLLAAVLVALWWWPRHRRRKEARAAAELARARTEEIAAKANGLLVDLDNELRASEQELALATGQYGAEATAAFTAALVSARQDLAEAFRLRISLDQETVDDATRRQRLLEIVERCERADQRLDAEAEAFERLRAIEPRVTEFLTDLTARRTTLQQRTEQADATMTQLRQRYAGSALTTVAGDVDAARERLAFAAATLAEAEAAAGQQALPRAAVGVRTAEEALGQVDTLLSGVERLDGDLTAAREAADALLTELDTEIAQGRALLSGTPLPPAGVPGTPGAGAVPGAPAGGPVPGAPAGGPVPAEGRTELAAAVAEAERVTTAVRAEFARPTTDPQAALHRLEAADAVLDRALATSIEAAQRVARAQALLGRSIQVAAAEIDAASRFVHTRRAAVGQQPRVWLADAGQHLDRARALAEADPVTALAAAQEAAKLAGWASRAARSDVDAWSHGGFAGPTGGSGSGAGAEAFLGALIGGILSGGSSGGGWSGGYGGSSSRSRRSGGYRSGGSSVRRSSGSSGRRSGGGGGGGRRGGGGRF</sequence>
<feature type="region of interest" description="Disordered" evidence="2">
    <location>
        <begin position="690"/>
        <end position="742"/>
    </location>
</feature>
<evidence type="ECO:0000313" key="6">
    <source>
        <dbReference type="Proteomes" id="UP000070620"/>
    </source>
</evidence>
<protein>
    <recommendedName>
        <fullName evidence="4">TPM domain-containing protein</fullName>
    </recommendedName>
</protein>
<feature type="compositionally biased region" description="Low complexity" evidence="2">
    <location>
        <begin position="708"/>
        <end position="725"/>
    </location>
</feature>
<proteinExistence type="predicted"/>
<dbReference type="InterPro" id="IPR007621">
    <property type="entry name" value="TPM_dom"/>
</dbReference>
<gene>
    <name evidence="5" type="ORF">AWW66_09250</name>
</gene>
<evidence type="ECO:0000256" key="2">
    <source>
        <dbReference type="SAM" id="MobiDB-lite"/>
    </source>
</evidence>
<keyword evidence="1" id="KW-0175">Coiled coil</keyword>
<feature type="compositionally biased region" description="Gly residues" evidence="2">
    <location>
        <begin position="726"/>
        <end position="742"/>
    </location>
</feature>
<feature type="coiled-coil region" evidence="1">
    <location>
        <begin position="241"/>
        <end position="268"/>
    </location>
</feature>